<keyword evidence="2" id="KW-1185">Reference proteome</keyword>
<protein>
    <submittedName>
        <fullName evidence="1">Uncharacterized protein</fullName>
    </submittedName>
</protein>
<name>A0ABW0G7N8_9PROT</name>
<accession>A0ABW0G7N8</accession>
<dbReference type="Proteomes" id="UP001596166">
    <property type="component" value="Unassembled WGS sequence"/>
</dbReference>
<reference evidence="2" key="1">
    <citation type="journal article" date="2019" name="Int. J. Syst. Evol. Microbiol.">
        <title>The Global Catalogue of Microorganisms (GCM) 10K type strain sequencing project: providing services to taxonomists for standard genome sequencing and annotation.</title>
        <authorList>
            <consortium name="The Broad Institute Genomics Platform"/>
            <consortium name="The Broad Institute Genome Sequencing Center for Infectious Disease"/>
            <person name="Wu L."/>
            <person name="Ma J."/>
        </authorList>
    </citation>
    <scope>NUCLEOTIDE SEQUENCE [LARGE SCALE GENOMIC DNA]</scope>
    <source>
        <strain evidence="2">CCUG 58760</strain>
    </source>
</reference>
<dbReference type="InterPro" id="IPR027417">
    <property type="entry name" value="P-loop_NTPase"/>
</dbReference>
<comment type="caution">
    <text evidence="1">The sequence shown here is derived from an EMBL/GenBank/DDBJ whole genome shotgun (WGS) entry which is preliminary data.</text>
</comment>
<proteinExistence type="predicted"/>
<dbReference type="RefSeq" id="WP_376996608.1">
    <property type="nucleotide sequence ID" value="NZ_JBHSLC010000038.1"/>
</dbReference>
<feature type="non-terminal residue" evidence="1">
    <location>
        <position position="1"/>
    </location>
</feature>
<sequence>QPEQSSRTMKQVFDRAQKTPGSIVVLDGGANRDAIDEGLAKRSDLVIIPVADGPEDLEVGADDRQHIEELLKGQVPVRILLNRWPGRKAELEPFLKDEYVVDFMARTEGLRLATMVPRLRSAKALLDHSNPESGPNVRKVGRQLLDEVAGLLGIPAEHTVSP</sequence>
<dbReference type="EMBL" id="JBHSLC010000038">
    <property type="protein sequence ID" value="MFC5357072.1"/>
    <property type="molecule type" value="Genomic_DNA"/>
</dbReference>
<dbReference type="Gene3D" id="3.40.50.300">
    <property type="entry name" value="P-loop containing nucleotide triphosphate hydrolases"/>
    <property type="match status" value="1"/>
</dbReference>
<gene>
    <name evidence="1" type="ORF">ACFPMG_18840</name>
</gene>
<evidence type="ECO:0000313" key="2">
    <source>
        <dbReference type="Proteomes" id="UP001596166"/>
    </source>
</evidence>
<organism evidence="1 2">
    <name type="scientific">Azospirillum himalayense</name>
    <dbReference type="NCBI Taxonomy" id="654847"/>
    <lineage>
        <taxon>Bacteria</taxon>
        <taxon>Pseudomonadati</taxon>
        <taxon>Pseudomonadota</taxon>
        <taxon>Alphaproteobacteria</taxon>
        <taxon>Rhodospirillales</taxon>
        <taxon>Azospirillaceae</taxon>
        <taxon>Azospirillum</taxon>
    </lineage>
</organism>
<evidence type="ECO:0000313" key="1">
    <source>
        <dbReference type="EMBL" id="MFC5357072.1"/>
    </source>
</evidence>